<dbReference type="RefSeq" id="WP_176505123.1">
    <property type="nucleotide sequence ID" value="NZ_FZMP01000110.1"/>
</dbReference>
<evidence type="ECO:0000313" key="4">
    <source>
        <dbReference type="Proteomes" id="UP000218615"/>
    </source>
</evidence>
<dbReference type="EMBL" id="FZMP01000110">
    <property type="protein sequence ID" value="SNQ60614.1"/>
    <property type="molecule type" value="Genomic_DNA"/>
</dbReference>
<name>A0A0P8C5Q2_9EURY</name>
<reference evidence="2" key="2">
    <citation type="submission" date="2017-06" db="EMBL/GenBank/DDBJ databases">
        <authorList>
            <person name="Kim H.J."/>
            <person name="Triplett B.A."/>
        </authorList>
    </citation>
    <scope>NUCLEOTIDE SEQUENCE [LARGE SCALE GENOMIC DNA]</scope>
    <source>
        <strain evidence="2">Mnv1</strain>
    </source>
</reference>
<dbReference type="EMBL" id="LKCM01000277">
    <property type="protein sequence ID" value="KPQ42006.1"/>
    <property type="molecule type" value="Genomic_DNA"/>
</dbReference>
<gene>
    <name evidence="2" type="ORF">MNV_1980002</name>
    <name evidence="1" type="ORF">MPEBLZ_03446</name>
</gene>
<organism evidence="1 3">
    <name type="scientific">Candidatus Methanoperedens nitratireducens</name>
    <dbReference type="NCBI Taxonomy" id="1392998"/>
    <lineage>
        <taxon>Archaea</taxon>
        <taxon>Methanobacteriati</taxon>
        <taxon>Methanobacteriota</taxon>
        <taxon>Stenosarchaea group</taxon>
        <taxon>Methanomicrobia</taxon>
        <taxon>Methanosarcinales</taxon>
        <taxon>ANME-2 cluster</taxon>
        <taxon>Candidatus Methanoperedentaceae</taxon>
        <taxon>Candidatus Methanoperedens</taxon>
    </lineage>
</organism>
<reference evidence="1 3" key="1">
    <citation type="submission" date="2015-09" db="EMBL/GenBank/DDBJ databases">
        <title>A metagenomics-based metabolic model of nitrate-dependent anaerobic oxidation of methane by Methanoperedens-like archaea.</title>
        <authorList>
            <person name="Arshad A."/>
            <person name="Speth D.R."/>
            <person name="De Graaf R.M."/>
            <person name="Op Den Camp H.J."/>
            <person name="Jetten M.S."/>
            <person name="Welte C.U."/>
        </authorList>
    </citation>
    <scope>NUCLEOTIDE SEQUENCE [LARGE SCALE GENOMIC DNA]</scope>
</reference>
<evidence type="ECO:0000313" key="1">
    <source>
        <dbReference type="EMBL" id="KPQ42006.1"/>
    </source>
</evidence>
<dbReference type="Proteomes" id="UP000218615">
    <property type="component" value="Unassembled WGS sequence"/>
</dbReference>
<dbReference type="OrthoDB" id="144450at2157"/>
<accession>A0A284VMY0</accession>
<evidence type="ECO:0000313" key="3">
    <source>
        <dbReference type="Proteomes" id="UP000050360"/>
    </source>
</evidence>
<reference evidence="4" key="3">
    <citation type="submission" date="2017-06" db="EMBL/GenBank/DDBJ databases">
        <authorList>
            <person name="Cremers G."/>
        </authorList>
    </citation>
    <scope>NUCLEOTIDE SEQUENCE [LARGE SCALE GENOMIC DNA]</scope>
</reference>
<sequence length="54" mass="6328">MTQNEKNPYIALICSHCEFFKEDDIELECAAFKILKNMLQKGMITQEEVKDAFK</sequence>
<dbReference type="Proteomes" id="UP000050360">
    <property type="component" value="Unassembled WGS sequence"/>
</dbReference>
<accession>A0A0P8C5Q2</accession>
<proteinExistence type="predicted"/>
<evidence type="ECO:0000313" key="2">
    <source>
        <dbReference type="EMBL" id="SNQ60614.1"/>
    </source>
</evidence>
<protein>
    <submittedName>
        <fullName evidence="1">Uncharacterized protein</fullName>
    </submittedName>
</protein>
<keyword evidence="4" id="KW-1185">Reference proteome</keyword>
<dbReference type="AlphaFoldDB" id="A0A0P8C5Q2"/>